<gene>
    <name evidence="1" type="ORF">ERS739220_01406</name>
</gene>
<evidence type="ECO:0000313" key="2">
    <source>
        <dbReference type="Proteomes" id="UP000052257"/>
    </source>
</evidence>
<dbReference type="Proteomes" id="UP000052257">
    <property type="component" value="Unassembled WGS sequence"/>
</dbReference>
<proteinExistence type="predicted"/>
<evidence type="ECO:0000313" key="1">
    <source>
        <dbReference type="EMBL" id="CUU83214.1"/>
    </source>
</evidence>
<reference evidence="1 2" key="1">
    <citation type="submission" date="2015-11" db="EMBL/GenBank/DDBJ databases">
        <authorList>
            <consortium name="Pathogen Informatics"/>
        </authorList>
    </citation>
    <scope>NUCLEOTIDE SEQUENCE [LARGE SCALE GENOMIC DNA]</scope>
    <source>
        <strain evidence="1 2">006A-0191</strain>
    </source>
</reference>
<dbReference type="GeneID" id="29474302"/>
<sequence>MNFQKIEELRKLETKTKIDIIDSTLLTRGEMDPDKAMTRALTQKNIPFDAIRKNTMLQV</sequence>
<comment type="caution">
    <text evidence="1">The sequence shown here is derived from an EMBL/GenBank/DDBJ whole genome shotgun (WGS) entry which is preliminary data.</text>
</comment>
<organism evidence="1 2">
    <name type="scientific">Campylobacter hyointestinalis subsp. hyointestinalis</name>
    <dbReference type="NCBI Taxonomy" id="91352"/>
    <lineage>
        <taxon>Bacteria</taxon>
        <taxon>Pseudomonadati</taxon>
        <taxon>Campylobacterota</taxon>
        <taxon>Epsilonproteobacteria</taxon>
        <taxon>Campylobacterales</taxon>
        <taxon>Campylobacteraceae</taxon>
        <taxon>Campylobacter</taxon>
    </lineage>
</organism>
<accession>A0A9W5EV11</accession>
<name>A0A9W5EV11_CAMHY</name>
<protein>
    <submittedName>
        <fullName evidence="1">Uncharacterized protein</fullName>
    </submittedName>
</protein>
<dbReference type="EMBL" id="FAUW01000003">
    <property type="protein sequence ID" value="CUU83214.1"/>
    <property type="molecule type" value="Genomic_DNA"/>
</dbReference>
<dbReference type="AlphaFoldDB" id="A0A9W5EV11"/>
<dbReference type="RefSeq" id="WP_059427525.1">
    <property type="nucleotide sequence ID" value="NZ_FAUT01000001.1"/>
</dbReference>